<dbReference type="Proteomes" id="UP001300502">
    <property type="component" value="Unassembled WGS sequence"/>
</dbReference>
<name>A0AAV9ICU0_9RHOD</name>
<gene>
    <name evidence="2" type="ORF">GAYE_SCF08G3088</name>
</gene>
<evidence type="ECO:0000313" key="2">
    <source>
        <dbReference type="EMBL" id="KAK4525182.1"/>
    </source>
</evidence>
<evidence type="ECO:0000256" key="1">
    <source>
        <dbReference type="SAM" id="MobiDB-lite"/>
    </source>
</evidence>
<comment type="caution">
    <text evidence="2">The sequence shown here is derived from an EMBL/GenBank/DDBJ whole genome shotgun (WGS) entry which is preliminary data.</text>
</comment>
<protein>
    <submittedName>
        <fullName evidence="2">Uncharacterized protein</fullName>
    </submittedName>
</protein>
<dbReference type="EMBL" id="JANCYU010000028">
    <property type="protein sequence ID" value="KAK4525182.1"/>
    <property type="molecule type" value="Genomic_DNA"/>
</dbReference>
<proteinExistence type="predicted"/>
<reference evidence="2 3" key="1">
    <citation type="submission" date="2022-07" db="EMBL/GenBank/DDBJ databases">
        <title>Genome-wide signatures of adaptation to extreme environments.</title>
        <authorList>
            <person name="Cho C.H."/>
            <person name="Yoon H.S."/>
        </authorList>
    </citation>
    <scope>NUCLEOTIDE SEQUENCE [LARGE SCALE GENOMIC DNA]</scope>
    <source>
        <strain evidence="2 3">108.79 E11</strain>
    </source>
</reference>
<keyword evidence="3" id="KW-1185">Reference proteome</keyword>
<dbReference type="PROSITE" id="PS50524">
    <property type="entry name" value="RDRP_DSRNA_BIR"/>
    <property type="match status" value="1"/>
</dbReference>
<accession>A0AAV9ICU0</accession>
<evidence type="ECO:0000313" key="3">
    <source>
        <dbReference type="Proteomes" id="UP001300502"/>
    </source>
</evidence>
<feature type="compositionally biased region" description="Basic and acidic residues" evidence="1">
    <location>
        <begin position="177"/>
        <end position="190"/>
    </location>
</feature>
<dbReference type="AlphaFoldDB" id="A0AAV9ICU0"/>
<feature type="region of interest" description="Disordered" evidence="1">
    <location>
        <begin position="162"/>
        <end position="190"/>
    </location>
</feature>
<organism evidence="2 3">
    <name type="scientific">Galdieria yellowstonensis</name>
    <dbReference type="NCBI Taxonomy" id="3028027"/>
    <lineage>
        <taxon>Eukaryota</taxon>
        <taxon>Rhodophyta</taxon>
        <taxon>Bangiophyceae</taxon>
        <taxon>Galdieriales</taxon>
        <taxon>Galdieriaceae</taxon>
        <taxon>Galdieria</taxon>
    </lineage>
</organism>
<sequence length="190" mass="21486">MRPPFTTLILHTWKEHGKPKPWKKLLVEEEEEEGSKMNVEGEKNKMAETATNSQQLRQKIVRSRSLDDLFSRTSYSPRRAIEVYSKGGAVLVQKSRSFSEGLSCTARAKLSPVVHGEHLSSSFNKTSESGCEKSYPLIGVARRSRSFHDNLVARKEACCSKPPSYVSHEAKSTPWKRTAEEVLTKPRESH</sequence>
<feature type="region of interest" description="Disordered" evidence="1">
    <location>
        <begin position="29"/>
        <end position="55"/>
    </location>
</feature>